<dbReference type="InterPro" id="IPR050779">
    <property type="entry name" value="Transglutaminase"/>
</dbReference>
<dbReference type="GO" id="GO:0003810">
    <property type="term" value="F:protein-glutamine gamma-glutamyltransferase activity"/>
    <property type="evidence" value="ECO:0007669"/>
    <property type="project" value="InterPro"/>
</dbReference>
<accession>A0A9D4E511</accession>
<comment type="caution">
    <text evidence="1">The sequence shown here is derived from an EMBL/GenBank/DDBJ whole genome shotgun (WGS) entry which is preliminary data.</text>
</comment>
<name>A0A9D4E511_DREPO</name>
<dbReference type="PANTHER" id="PTHR11590">
    <property type="entry name" value="PROTEIN-GLUTAMINE GAMMA-GLUTAMYLTRANSFERASE"/>
    <property type="match status" value="1"/>
</dbReference>
<dbReference type="InterPro" id="IPR036238">
    <property type="entry name" value="Transglutaminase_C_sf"/>
</dbReference>
<reference evidence="1" key="1">
    <citation type="journal article" date="2019" name="bioRxiv">
        <title>The Genome of the Zebra Mussel, Dreissena polymorpha: A Resource for Invasive Species Research.</title>
        <authorList>
            <person name="McCartney M.A."/>
            <person name="Auch B."/>
            <person name="Kono T."/>
            <person name="Mallez S."/>
            <person name="Zhang Y."/>
            <person name="Obille A."/>
            <person name="Becker A."/>
            <person name="Abrahante J.E."/>
            <person name="Garbe J."/>
            <person name="Badalamenti J.P."/>
            <person name="Herman A."/>
            <person name="Mangelson H."/>
            <person name="Liachko I."/>
            <person name="Sullivan S."/>
            <person name="Sone E.D."/>
            <person name="Koren S."/>
            <person name="Silverstein K.A.T."/>
            <person name="Beckman K.B."/>
            <person name="Gohl D.M."/>
        </authorList>
    </citation>
    <scope>NUCLEOTIDE SEQUENCE</scope>
    <source>
        <strain evidence="1">Duluth1</strain>
        <tissue evidence="1">Whole animal</tissue>
    </source>
</reference>
<evidence type="ECO:0000313" key="1">
    <source>
        <dbReference type="EMBL" id="KAH3773258.1"/>
    </source>
</evidence>
<dbReference type="InterPro" id="IPR013783">
    <property type="entry name" value="Ig-like_fold"/>
</dbReference>
<dbReference type="Gene3D" id="2.60.40.10">
    <property type="entry name" value="Immunoglobulins"/>
    <property type="match status" value="2"/>
</dbReference>
<dbReference type="Proteomes" id="UP000828390">
    <property type="component" value="Unassembled WGS sequence"/>
</dbReference>
<dbReference type="AlphaFoldDB" id="A0A9D4E511"/>
<sequence length="154" mass="17600">MHCYSPITGRLLAIPVKAVSYIDHVTEAAMLKVSILMRDTQRDNLYVAQETFRLRTPDLNIKCYNSSCQVDREVTLRMSFSNPLDQPLTQSYLYVESAGADDPRLLPVRSTPAACEMTCDVELTFQRKGRHLIYANFFCKDLHNAKGVFEVYVQ</sequence>
<keyword evidence="2" id="KW-1185">Reference proteome</keyword>
<dbReference type="SUPFAM" id="SSF49309">
    <property type="entry name" value="Transglutaminase, two C-terminal domains"/>
    <property type="match status" value="1"/>
</dbReference>
<protein>
    <submittedName>
        <fullName evidence="1">Uncharacterized protein</fullName>
    </submittedName>
</protein>
<gene>
    <name evidence="1" type="ORF">DPMN_174616</name>
</gene>
<dbReference type="PANTHER" id="PTHR11590:SF40">
    <property type="entry name" value="HEMOCYTE PROTEIN-GLUTAMINE GAMMA-GLUTAMYLTRANSFERASE-LIKE PROTEIN"/>
    <property type="match status" value="1"/>
</dbReference>
<proteinExistence type="predicted"/>
<reference evidence="1" key="2">
    <citation type="submission" date="2020-11" db="EMBL/GenBank/DDBJ databases">
        <authorList>
            <person name="McCartney M.A."/>
            <person name="Auch B."/>
            <person name="Kono T."/>
            <person name="Mallez S."/>
            <person name="Becker A."/>
            <person name="Gohl D.M."/>
            <person name="Silverstein K.A.T."/>
            <person name="Koren S."/>
            <person name="Bechman K.B."/>
            <person name="Herman A."/>
            <person name="Abrahante J.E."/>
            <person name="Garbe J."/>
        </authorList>
    </citation>
    <scope>NUCLEOTIDE SEQUENCE</scope>
    <source>
        <strain evidence="1">Duluth1</strain>
        <tissue evidence="1">Whole animal</tissue>
    </source>
</reference>
<organism evidence="1 2">
    <name type="scientific">Dreissena polymorpha</name>
    <name type="common">Zebra mussel</name>
    <name type="synonym">Mytilus polymorpha</name>
    <dbReference type="NCBI Taxonomy" id="45954"/>
    <lineage>
        <taxon>Eukaryota</taxon>
        <taxon>Metazoa</taxon>
        <taxon>Spiralia</taxon>
        <taxon>Lophotrochozoa</taxon>
        <taxon>Mollusca</taxon>
        <taxon>Bivalvia</taxon>
        <taxon>Autobranchia</taxon>
        <taxon>Heteroconchia</taxon>
        <taxon>Euheterodonta</taxon>
        <taxon>Imparidentia</taxon>
        <taxon>Neoheterodontei</taxon>
        <taxon>Myida</taxon>
        <taxon>Dreissenoidea</taxon>
        <taxon>Dreissenidae</taxon>
        <taxon>Dreissena</taxon>
    </lineage>
</organism>
<dbReference type="EMBL" id="JAIWYP010000009">
    <property type="protein sequence ID" value="KAH3773258.1"/>
    <property type="molecule type" value="Genomic_DNA"/>
</dbReference>
<evidence type="ECO:0000313" key="2">
    <source>
        <dbReference type="Proteomes" id="UP000828390"/>
    </source>
</evidence>